<dbReference type="GO" id="GO:0030970">
    <property type="term" value="P:retrograde protein transport, ER to cytosol"/>
    <property type="evidence" value="ECO:0007669"/>
    <property type="project" value="TreeGrafter"/>
</dbReference>
<gene>
    <name evidence="9" type="ORF">WICMUC_004394</name>
</gene>
<dbReference type="InterPro" id="IPR009011">
    <property type="entry name" value="Man6P_isomerase_rcpt-bd_dom_sf"/>
</dbReference>
<dbReference type="Proteomes" id="UP000769528">
    <property type="component" value="Unassembled WGS sequence"/>
</dbReference>
<proteinExistence type="inferred from homology"/>
<dbReference type="PROSITE" id="PS51914">
    <property type="entry name" value="MRH"/>
    <property type="match status" value="1"/>
</dbReference>
<dbReference type="SUPFAM" id="SSF50911">
    <property type="entry name" value="Mannose 6-phosphate receptor domain"/>
    <property type="match status" value="1"/>
</dbReference>
<dbReference type="OrthoDB" id="448954at2759"/>
<accession>A0A9P8PJ78</accession>
<evidence type="ECO:0000256" key="3">
    <source>
        <dbReference type="ARBA" id="ARBA00022729"/>
    </source>
</evidence>
<feature type="domain" description="MRH" evidence="8">
    <location>
        <begin position="103"/>
        <end position="223"/>
    </location>
</feature>
<sequence>MSIPFLTYTSVRMALESTIEESSKTIFTIFKFEISGYTQSVKLLNISTGNISYELVKLRNEDYLCQINNIKEIVENDKEVPEEEAILSKVNDLTEVISSSLKDTCLFYISGYWTYCHCKDNQLVQFYGSPNDYLENNWQGYVLGKYKIEDQAIPMSIDKEDGLWYLGQTLNDGTLCDLTGKPRSVDIHYVCDPSQTKPTFNWAREYKTCQYLAEISIPELCNDTLLRTRIQPLINEIQCKKVIDIDEHVVSKNEIIMDEIFIDHSKKISLDNYELNKLGPDLFSGKPKDDSDNLIIIIDISDKDDLIARVGEVYFSALKNDKLTRTKAETTKLFTHSLHYFYTTYIYNKSGEYVTTVEVEFERKEYPVISIRKLHNKSKQESNVREYTMLPQFETSNNYIINAGRDEL</sequence>
<evidence type="ECO:0000256" key="2">
    <source>
        <dbReference type="ARBA" id="ARBA00009918"/>
    </source>
</evidence>
<comment type="function">
    <text evidence="7">Lectin involved in the quality control of the secretory pathway. As a member of the endoplasmic reticulum-associated degradation lumenal (ERAD-L) surveillance system, targets misfolded endoplasmic reticulum lumenal glycoproteins for degradation.</text>
</comment>
<keyword evidence="7" id="KW-0472">Membrane</keyword>
<keyword evidence="6" id="KW-1015">Disulfide bond</keyword>
<comment type="caution">
    <text evidence="9">The sequence shown here is derived from an EMBL/GenBank/DDBJ whole genome shotgun (WGS) entry which is preliminary data.</text>
</comment>
<evidence type="ECO:0000256" key="1">
    <source>
        <dbReference type="ARBA" id="ARBA00004367"/>
    </source>
</evidence>
<evidence type="ECO:0000256" key="7">
    <source>
        <dbReference type="RuleBase" id="RU369099"/>
    </source>
</evidence>
<dbReference type="InterPro" id="IPR045149">
    <property type="entry name" value="OS-9-like"/>
</dbReference>
<keyword evidence="4 7" id="KW-0430">Lectin</keyword>
<dbReference type="Gene3D" id="2.70.130.10">
    <property type="entry name" value="Mannose-6-phosphate receptor binding domain"/>
    <property type="match status" value="1"/>
</dbReference>
<evidence type="ECO:0000313" key="9">
    <source>
        <dbReference type="EMBL" id="KAH3672299.1"/>
    </source>
</evidence>
<evidence type="ECO:0000256" key="4">
    <source>
        <dbReference type="ARBA" id="ARBA00022734"/>
    </source>
</evidence>
<dbReference type="GO" id="GO:0005788">
    <property type="term" value="C:endoplasmic reticulum lumen"/>
    <property type="evidence" value="ECO:0007669"/>
    <property type="project" value="UniProtKB-UniRule"/>
</dbReference>
<comment type="similarity">
    <text evidence="2 7">Belongs to the OS-9 family.</text>
</comment>
<comment type="subcellular location">
    <subcellularLocation>
        <location evidence="1 7">Endoplasmic reticulum membrane</location>
        <topology evidence="1 7">Peripheral membrane protein</topology>
        <orientation evidence="1 7">Lumenal side</orientation>
    </subcellularLocation>
</comment>
<dbReference type="AlphaFoldDB" id="A0A9P8PJ78"/>
<dbReference type="GO" id="GO:0030968">
    <property type="term" value="P:endoplasmic reticulum unfolded protein response"/>
    <property type="evidence" value="ECO:0007669"/>
    <property type="project" value="UniProtKB-UniRule"/>
</dbReference>
<dbReference type="GO" id="GO:0030246">
    <property type="term" value="F:carbohydrate binding"/>
    <property type="evidence" value="ECO:0007669"/>
    <property type="project" value="UniProtKB-UniRule"/>
</dbReference>
<dbReference type="EMBL" id="JAEUBF010001168">
    <property type="protein sequence ID" value="KAH3672299.1"/>
    <property type="molecule type" value="Genomic_DNA"/>
</dbReference>
<dbReference type="PANTHER" id="PTHR15414">
    <property type="entry name" value="OS-9-RELATED"/>
    <property type="match status" value="1"/>
</dbReference>
<evidence type="ECO:0000256" key="5">
    <source>
        <dbReference type="ARBA" id="ARBA00022824"/>
    </source>
</evidence>
<keyword evidence="10" id="KW-1185">Reference proteome</keyword>
<evidence type="ECO:0000256" key="6">
    <source>
        <dbReference type="ARBA" id="ARBA00023157"/>
    </source>
</evidence>
<dbReference type="GO" id="GO:0005789">
    <property type="term" value="C:endoplasmic reticulum membrane"/>
    <property type="evidence" value="ECO:0007669"/>
    <property type="project" value="UniProtKB-SubCell"/>
</dbReference>
<reference evidence="9" key="2">
    <citation type="submission" date="2021-01" db="EMBL/GenBank/DDBJ databases">
        <authorList>
            <person name="Schikora-Tamarit M.A."/>
        </authorList>
    </citation>
    <scope>NUCLEOTIDE SEQUENCE</scope>
    <source>
        <strain evidence="9">CBS6341</strain>
    </source>
</reference>
<keyword evidence="3" id="KW-0732">Signal</keyword>
<dbReference type="PANTHER" id="PTHR15414:SF0">
    <property type="entry name" value="ENDOPLASMIC RETICULUM LECTIN 1"/>
    <property type="match status" value="1"/>
</dbReference>
<protein>
    <recommendedName>
        <fullName evidence="7">Endoplasmic reticulum lectin</fullName>
    </recommendedName>
    <alternativeName>
        <fullName evidence="7">Protein OS-9 homolog</fullName>
    </alternativeName>
</protein>
<reference evidence="9" key="1">
    <citation type="journal article" date="2021" name="Open Biol.">
        <title>Shared evolutionary footprints suggest mitochondrial oxidative damage underlies multiple complex I losses in fungi.</title>
        <authorList>
            <person name="Schikora-Tamarit M.A."/>
            <person name="Marcet-Houben M."/>
            <person name="Nosek J."/>
            <person name="Gabaldon T."/>
        </authorList>
    </citation>
    <scope>NUCLEOTIDE SEQUENCE</scope>
    <source>
        <strain evidence="9">CBS6341</strain>
    </source>
</reference>
<evidence type="ECO:0000313" key="10">
    <source>
        <dbReference type="Proteomes" id="UP000769528"/>
    </source>
</evidence>
<keyword evidence="5 7" id="KW-0256">Endoplasmic reticulum</keyword>
<organism evidence="9 10">
    <name type="scientific">Wickerhamomyces mucosus</name>
    <dbReference type="NCBI Taxonomy" id="1378264"/>
    <lineage>
        <taxon>Eukaryota</taxon>
        <taxon>Fungi</taxon>
        <taxon>Dikarya</taxon>
        <taxon>Ascomycota</taxon>
        <taxon>Saccharomycotina</taxon>
        <taxon>Saccharomycetes</taxon>
        <taxon>Phaffomycetales</taxon>
        <taxon>Wickerhamomycetaceae</taxon>
        <taxon>Wickerhamomyces</taxon>
    </lineage>
</organism>
<dbReference type="InterPro" id="IPR044865">
    <property type="entry name" value="MRH_dom"/>
</dbReference>
<name>A0A9P8PJ78_9ASCO</name>
<evidence type="ECO:0000259" key="8">
    <source>
        <dbReference type="PROSITE" id="PS51914"/>
    </source>
</evidence>